<feature type="domain" description="Major facilitator superfamily (MFS) profile" evidence="7">
    <location>
        <begin position="40"/>
        <end position="308"/>
    </location>
</feature>
<feature type="transmembrane region" description="Helical" evidence="6">
    <location>
        <begin position="39"/>
        <end position="59"/>
    </location>
</feature>
<evidence type="ECO:0000313" key="9">
    <source>
        <dbReference type="Proteomes" id="UP001465668"/>
    </source>
</evidence>
<sequence length="308" mass="33443">MSSNAANIEKGVESAQQNRQYSSQPEAPFSVFSQAGRSLIIFVAALTTLLAPLTTSIYYPVITLLARDLNVSIADINLTITTYLIIQGIAPSFVGNLSDETGRRLVLLIALLIYIAGCVGAALKANYALLFVMCCLQSTGSSGAVAISLATVSDIVTSAERGRYTSYVQMGWMLGRLLVIGGLLAQYLGWRSIFWFLTIYASIVWAFSAAFLPKTSRDIVGNGSISPPRWNLTLHGYLGHATQKTKAKTPIDLQLDPVPKRASVNPLNSLKLFHDKETCILLLYSGLIYANSYMVLSTLPEQLEEGYG</sequence>
<evidence type="ECO:0000256" key="3">
    <source>
        <dbReference type="ARBA" id="ARBA00022692"/>
    </source>
</evidence>
<keyword evidence="4 6" id="KW-1133">Transmembrane helix</keyword>
<protein>
    <submittedName>
        <fullName evidence="8">Major facilitator superfamily (MFS) profile domain-containing protein</fullName>
    </submittedName>
</protein>
<organism evidence="8 9">
    <name type="scientific">Seiridium cardinale</name>
    <dbReference type="NCBI Taxonomy" id="138064"/>
    <lineage>
        <taxon>Eukaryota</taxon>
        <taxon>Fungi</taxon>
        <taxon>Dikarya</taxon>
        <taxon>Ascomycota</taxon>
        <taxon>Pezizomycotina</taxon>
        <taxon>Sordariomycetes</taxon>
        <taxon>Xylariomycetidae</taxon>
        <taxon>Amphisphaeriales</taxon>
        <taxon>Sporocadaceae</taxon>
        <taxon>Seiridium</taxon>
    </lineage>
</organism>
<evidence type="ECO:0000256" key="2">
    <source>
        <dbReference type="ARBA" id="ARBA00022448"/>
    </source>
</evidence>
<evidence type="ECO:0000259" key="7">
    <source>
        <dbReference type="PROSITE" id="PS50850"/>
    </source>
</evidence>
<keyword evidence="3 6" id="KW-0812">Transmembrane</keyword>
<feature type="transmembrane region" description="Helical" evidence="6">
    <location>
        <begin position="71"/>
        <end position="93"/>
    </location>
</feature>
<evidence type="ECO:0000256" key="4">
    <source>
        <dbReference type="ARBA" id="ARBA00022989"/>
    </source>
</evidence>
<evidence type="ECO:0000256" key="5">
    <source>
        <dbReference type="ARBA" id="ARBA00023136"/>
    </source>
</evidence>
<dbReference type="Gene3D" id="1.20.1720.10">
    <property type="entry name" value="Multidrug resistance protein D"/>
    <property type="match status" value="1"/>
</dbReference>
<dbReference type="Proteomes" id="UP001465668">
    <property type="component" value="Unassembled WGS sequence"/>
</dbReference>
<name>A0ABR2XAN0_9PEZI</name>
<proteinExistence type="predicted"/>
<feature type="transmembrane region" description="Helical" evidence="6">
    <location>
        <begin position="193"/>
        <end position="212"/>
    </location>
</feature>
<dbReference type="Pfam" id="PF07690">
    <property type="entry name" value="MFS_1"/>
    <property type="match status" value="1"/>
</dbReference>
<dbReference type="PANTHER" id="PTHR23502:SF51">
    <property type="entry name" value="QUINIDINE RESISTANCE PROTEIN 1-RELATED"/>
    <property type="match status" value="1"/>
</dbReference>
<keyword evidence="2" id="KW-0813">Transport</keyword>
<evidence type="ECO:0000256" key="1">
    <source>
        <dbReference type="ARBA" id="ARBA00004141"/>
    </source>
</evidence>
<feature type="transmembrane region" description="Helical" evidence="6">
    <location>
        <begin position="105"/>
        <end position="123"/>
    </location>
</feature>
<comment type="caution">
    <text evidence="8">The sequence shown here is derived from an EMBL/GenBank/DDBJ whole genome shotgun (WGS) entry which is preliminary data.</text>
</comment>
<comment type="subcellular location">
    <subcellularLocation>
        <location evidence="1">Membrane</location>
        <topology evidence="1">Multi-pass membrane protein</topology>
    </subcellularLocation>
</comment>
<dbReference type="PANTHER" id="PTHR23502">
    <property type="entry name" value="MAJOR FACILITATOR SUPERFAMILY"/>
    <property type="match status" value="1"/>
</dbReference>
<dbReference type="InterPro" id="IPR020846">
    <property type="entry name" value="MFS_dom"/>
</dbReference>
<feature type="transmembrane region" description="Helical" evidence="6">
    <location>
        <begin position="164"/>
        <end position="187"/>
    </location>
</feature>
<evidence type="ECO:0000313" key="8">
    <source>
        <dbReference type="EMBL" id="KAK9770839.1"/>
    </source>
</evidence>
<evidence type="ECO:0000256" key="6">
    <source>
        <dbReference type="SAM" id="Phobius"/>
    </source>
</evidence>
<accession>A0ABR2XAN0</accession>
<reference evidence="8 9" key="1">
    <citation type="submission" date="2024-02" db="EMBL/GenBank/DDBJ databases">
        <title>First draft genome assembly of two strains of Seiridium cardinale.</title>
        <authorList>
            <person name="Emiliani G."/>
            <person name="Scali E."/>
        </authorList>
    </citation>
    <scope>NUCLEOTIDE SEQUENCE [LARGE SCALE GENOMIC DNA]</scope>
    <source>
        <strain evidence="8 9">BM-138-000479</strain>
    </source>
</reference>
<keyword evidence="9" id="KW-1185">Reference proteome</keyword>
<dbReference type="EMBL" id="JARVKM010000085">
    <property type="protein sequence ID" value="KAK9770839.1"/>
    <property type="molecule type" value="Genomic_DNA"/>
</dbReference>
<dbReference type="InterPro" id="IPR036259">
    <property type="entry name" value="MFS_trans_sf"/>
</dbReference>
<gene>
    <name evidence="8" type="ORF">SCAR479_12516</name>
</gene>
<dbReference type="PROSITE" id="PS50850">
    <property type="entry name" value="MFS"/>
    <property type="match status" value="1"/>
</dbReference>
<dbReference type="InterPro" id="IPR011701">
    <property type="entry name" value="MFS"/>
</dbReference>
<dbReference type="SUPFAM" id="SSF103473">
    <property type="entry name" value="MFS general substrate transporter"/>
    <property type="match status" value="1"/>
</dbReference>
<feature type="transmembrane region" description="Helical" evidence="6">
    <location>
        <begin position="129"/>
        <end position="152"/>
    </location>
</feature>
<keyword evidence="5 6" id="KW-0472">Membrane</keyword>